<dbReference type="Proteomes" id="UP000565613">
    <property type="component" value="Unassembled WGS sequence"/>
</dbReference>
<proteinExistence type="predicted"/>
<organism evidence="1 2">
    <name type="scientific">Parafannyhessea umbonata</name>
    <dbReference type="NCBI Taxonomy" id="604330"/>
    <lineage>
        <taxon>Bacteria</taxon>
        <taxon>Bacillati</taxon>
        <taxon>Actinomycetota</taxon>
        <taxon>Coriobacteriia</taxon>
        <taxon>Coriobacteriales</taxon>
        <taxon>Atopobiaceae</taxon>
        <taxon>Parafannyhessea</taxon>
    </lineage>
</organism>
<evidence type="ECO:0000313" key="2">
    <source>
        <dbReference type="Proteomes" id="UP000565613"/>
    </source>
</evidence>
<evidence type="ECO:0000313" key="1">
    <source>
        <dbReference type="EMBL" id="NMF26418.1"/>
    </source>
</evidence>
<sequence length="48" mass="5445">MNDITQNGAAHWVTTDIFRAAEGGCVLEHWTNKEVTPPREELTNSEKF</sequence>
<dbReference type="AlphaFoldDB" id="A0A7X9TBH5"/>
<dbReference type="EMBL" id="JABAGR010000008">
    <property type="protein sequence ID" value="NMF26418.1"/>
    <property type="molecule type" value="Genomic_DNA"/>
</dbReference>
<gene>
    <name evidence="1" type="ORF">HF885_08260</name>
</gene>
<accession>A0A7X9TBH5</accession>
<comment type="caution">
    <text evidence="1">The sequence shown here is derived from an EMBL/GenBank/DDBJ whole genome shotgun (WGS) entry which is preliminary data.</text>
</comment>
<reference evidence="1 2" key="1">
    <citation type="submission" date="2020-04" db="EMBL/GenBank/DDBJ databases">
        <authorList>
            <person name="Hitch T.C.A."/>
            <person name="Wylensek D."/>
            <person name="Clavel T."/>
        </authorList>
    </citation>
    <scope>NUCLEOTIDE SEQUENCE [LARGE SCALE GENOMIC DNA]</scope>
    <source>
        <strain evidence="1 2">105184</strain>
    </source>
</reference>
<name>A0A7X9TBH5_9ACTN</name>
<protein>
    <submittedName>
        <fullName evidence="1">Uncharacterized protein</fullName>
    </submittedName>
</protein>